<evidence type="ECO:0000256" key="2">
    <source>
        <dbReference type="SAM" id="Phobius"/>
    </source>
</evidence>
<dbReference type="SUPFAM" id="SSF81342">
    <property type="entry name" value="Transmembrane di-heme cytochromes"/>
    <property type="match status" value="1"/>
</dbReference>
<accession>A0A5Q2MY15</accession>
<proteinExistence type="predicted"/>
<dbReference type="InterPro" id="IPR016174">
    <property type="entry name" value="Di-haem_cyt_TM"/>
</dbReference>
<feature type="domain" description="Flavinylation-associated cytochrome" evidence="3">
    <location>
        <begin position="30"/>
        <end position="92"/>
    </location>
</feature>
<dbReference type="InterPro" id="IPR025517">
    <property type="entry name" value="DUF4405"/>
</dbReference>
<keyword evidence="2" id="KW-0812">Transmembrane</keyword>
<keyword evidence="2" id="KW-1133">Transmembrane helix</keyword>
<keyword evidence="2" id="KW-0472">Membrane</keyword>
<name>A0A5Q2MY15_9FIRM</name>
<gene>
    <name evidence="4" type="ORF">FTV88_0084</name>
</gene>
<sequence length="106" mass="11814">MSSITSTEREEGIQSPKKSSKSVLKIKALTSLSLFILGLIVTVTGIGLWIAPSGPFSRGFTFLGMSKPLMLDLHIWLGFLLVFLVLAHLVLNAKMFFQEWKQFLKS</sequence>
<dbReference type="Proteomes" id="UP000366051">
    <property type="component" value="Chromosome"/>
</dbReference>
<evidence type="ECO:0000313" key="4">
    <source>
        <dbReference type="EMBL" id="QGG46263.1"/>
    </source>
</evidence>
<feature type="transmembrane region" description="Helical" evidence="2">
    <location>
        <begin position="71"/>
        <end position="91"/>
    </location>
</feature>
<dbReference type="Pfam" id="PF14358">
    <property type="entry name" value="DUF4405"/>
    <property type="match status" value="1"/>
</dbReference>
<feature type="transmembrane region" description="Helical" evidence="2">
    <location>
        <begin position="28"/>
        <end position="51"/>
    </location>
</feature>
<keyword evidence="5" id="KW-1185">Reference proteome</keyword>
<dbReference type="KEGG" id="hcv:FTV88_0084"/>
<reference evidence="5" key="1">
    <citation type="submission" date="2019-11" db="EMBL/GenBank/DDBJ databases">
        <title>Genome sequence of Heliorestis convoluta strain HH, an alkaliphilic and minimalistic phototrophic bacterium from a soda lake in Egypt.</title>
        <authorList>
            <person name="Dewey E.D."/>
            <person name="Stokes L.M."/>
            <person name="Burchell B.M."/>
            <person name="Shaffer K.N."/>
            <person name="Huntington A.M."/>
            <person name="Baker J.M."/>
            <person name="Nadendla S."/>
            <person name="Giglio M.G."/>
            <person name="Touchman J.W."/>
            <person name="Blankenship R.E."/>
            <person name="Madigan M.T."/>
            <person name="Sattley W.M."/>
        </authorList>
    </citation>
    <scope>NUCLEOTIDE SEQUENCE [LARGE SCALE GENOMIC DNA]</scope>
    <source>
        <strain evidence="5">HH</strain>
    </source>
</reference>
<dbReference type="EMBL" id="CP045875">
    <property type="protein sequence ID" value="QGG46263.1"/>
    <property type="molecule type" value="Genomic_DNA"/>
</dbReference>
<dbReference type="RefSeq" id="WP_153723871.1">
    <property type="nucleotide sequence ID" value="NZ_CP045875.1"/>
</dbReference>
<dbReference type="GO" id="GO:0022904">
    <property type="term" value="P:respiratory electron transport chain"/>
    <property type="evidence" value="ECO:0007669"/>
    <property type="project" value="InterPro"/>
</dbReference>
<dbReference type="AlphaFoldDB" id="A0A5Q2MY15"/>
<dbReference type="GO" id="GO:0016020">
    <property type="term" value="C:membrane"/>
    <property type="evidence" value="ECO:0007669"/>
    <property type="project" value="InterPro"/>
</dbReference>
<dbReference type="OrthoDB" id="2083190at2"/>
<feature type="region of interest" description="Disordered" evidence="1">
    <location>
        <begin position="1"/>
        <end position="21"/>
    </location>
</feature>
<evidence type="ECO:0000256" key="1">
    <source>
        <dbReference type="SAM" id="MobiDB-lite"/>
    </source>
</evidence>
<organism evidence="4 5">
    <name type="scientific">Heliorestis convoluta</name>
    <dbReference type="NCBI Taxonomy" id="356322"/>
    <lineage>
        <taxon>Bacteria</taxon>
        <taxon>Bacillati</taxon>
        <taxon>Bacillota</taxon>
        <taxon>Clostridia</taxon>
        <taxon>Eubacteriales</taxon>
        <taxon>Heliobacteriaceae</taxon>
        <taxon>Heliorestis</taxon>
    </lineage>
</organism>
<evidence type="ECO:0000259" key="3">
    <source>
        <dbReference type="Pfam" id="PF14358"/>
    </source>
</evidence>
<evidence type="ECO:0000313" key="5">
    <source>
        <dbReference type="Proteomes" id="UP000366051"/>
    </source>
</evidence>
<protein>
    <recommendedName>
        <fullName evidence="3">Flavinylation-associated cytochrome domain-containing protein</fullName>
    </recommendedName>
</protein>